<dbReference type="CDD" id="cd00130">
    <property type="entry name" value="PAS"/>
    <property type="match status" value="1"/>
</dbReference>
<comment type="catalytic activity">
    <reaction evidence="1">
        <text>ATP + protein L-histidine = ADP + protein N-phospho-L-histidine.</text>
        <dbReference type="EC" id="2.7.13.3"/>
    </reaction>
</comment>
<feature type="domain" description="PAC" evidence="13">
    <location>
        <begin position="344"/>
        <end position="395"/>
    </location>
</feature>
<dbReference type="Gene3D" id="3.30.450.20">
    <property type="entry name" value="PAS domain"/>
    <property type="match status" value="3"/>
</dbReference>
<proteinExistence type="predicted"/>
<evidence type="ECO:0000313" key="14">
    <source>
        <dbReference type="EMBL" id="NGP75087.1"/>
    </source>
</evidence>
<comment type="caution">
    <text evidence="14">The sequence shown here is derived from an EMBL/GenBank/DDBJ whole genome shotgun (WGS) entry which is preliminary data.</text>
</comment>
<reference evidence="14 15" key="1">
    <citation type="submission" date="2020-02" db="EMBL/GenBank/DDBJ databases">
        <title>Balneolaceae bacterium YR4-1, complete genome.</title>
        <authorList>
            <person name="Li Y."/>
            <person name="Wu S."/>
        </authorList>
    </citation>
    <scope>NUCLEOTIDE SEQUENCE [LARGE SCALE GENOMIC DNA]</scope>
    <source>
        <strain evidence="14 15">YR4-1</strain>
    </source>
</reference>
<keyword evidence="4" id="KW-0808">Transferase</keyword>
<dbReference type="InterPro" id="IPR005467">
    <property type="entry name" value="His_kinase_dom"/>
</dbReference>
<dbReference type="EMBL" id="JAALLT010000001">
    <property type="protein sequence ID" value="NGP75087.1"/>
    <property type="molecule type" value="Genomic_DNA"/>
</dbReference>
<name>A0A6M1SX19_9BACT</name>
<dbReference type="InterPro" id="IPR000700">
    <property type="entry name" value="PAS-assoc_C"/>
</dbReference>
<gene>
    <name evidence="14" type="ORF">G3570_00465</name>
</gene>
<evidence type="ECO:0000259" key="10">
    <source>
        <dbReference type="PROSITE" id="PS50109"/>
    </source>
</evidence>
<dbReference type="InterPro" id="IPR011006">
    <property type="entry name" value="CheY-like_superfamily"/>
</dbReference>
<evidence type="ECO:0000259" key="11">
    <source>
        <dbReference type="PROSITE" id="PS50110"/>
    </source>
</evidence>
<keyword evidence="3 9" id="KW-0597">Phosphoprotein</keyword>
<dbReference type="PROSITE" id="PS50110">
    <property type="entry name" value="RESPONSE_REGULATORY"/>
    <property type="match status" value="1"/>
</dbReference>
<dbReference type="EC" id="2.7.13.3" evidence="2"/>
<keyword evidence="15" id="KW-1185">Reference proteome</keyword>
<evidence type="ECO:0000256" key="7">
    <source>
        <dbReference type="ARBA" id="ARBA00022840"/>
    </source>
</evidence>
<dbReference type="RefSeq" id="WP_165138084.1">
    <property type="nucleotide sequence ID" value="NZ_JAALLT010000001.1"/>
</dbReference>
<dbReference type="InterPro" id="IPR000014">
    <property type="entry name" value="PAS"/>
</dbReference>
<evidence type="ECO:0000256" key="1">
    <source>
        <dbReference type="ARBA" id="ARBA00000085"/>
    </source>
</evidence>
<dbReference type="SUPFAM" id="SSF55785">
    <property type="entry name" value="PYP-like sensor domain (PAS domain)"/>
    <property type="match status" value="3"/>
</dbReference>
<evidence type="ECO:0000256" key="3">
    <source>
        <dbReference type="ARBA" id="ARBA00022553"/>
    </source>
</evidence>
<dbReference type="Gene3D" id="2.10.70.100">
    <property type="match status" value="2"/>
</dbReference>
<dbReference type="Pfam" id="PF00072">
    <property type="entry name" value="Response_reg"/>
    <property type="match status" value="1"/>
</dbReference>
<dbReference type="SMART" id="SM00448">
    <property type="entry name" value="REC"/>
    <property type="match status" value="1"/>
</dbReference>
<dbReference type="GO" id="GO:0000160">
    <property type="term" value="P:phosphorelay signal transduction system"/>
    <property type="evidence" value="ECO:0007669"/>
    <property type="project" value="InterPro"/>
</dbReference>
<evidence type="ECO:0000256" key="8">
    <source>
        <dbReference type="ARBA" id="ARBA00023026"/>
    </source>
</evidence>
<dbReference type="Pfam" id="PF07568">
    <property type="entry name" value="HisKA_2"/>
    <property type="match status" value="1"/>
</dbReference>
<dbReference type="AlphaFoldDB" id="A0A6M1SX19"/>
<evidence type="ECO:0000256" key="2">
    <source>
        <dbReference type="ARBA" id="ARBA00012438"/>
    </source>
</evidence>
<dbReference type="InterPro" id="IPR013655">
    <property type="entry name" value="PAS_fold_3"/>
</dbReference>
<dbReference type="SUPFAM" id="SSF52172">
    <property type="entry name" value="CheY-like"/>
    <property type="match status" value="1"/>
</dbReference>
<dbReference type="InterPro" id="IPR011495">
    <property type="entry name" value="Sig_transdc_His_kin_sub2_dim/P"/>
</dbReference>
<dbReference type="Proteomes" id="UP000473278">
    <property type="component" value="Unassembled WGS sequence"/>
</dbReference>
<organism evidence="14 15">
    <name type="scientific">Halalkalibaculum roseum</name>
    <dbReference type="NCBI Taxonomy" id="2709311"/>
    <lineage>
        <taxon>Bacteria</taxon>
        <taxon>Pseudomonadati</taxon>
        <taxon>Balneolota</taxon>
        <taxon>Balneolia</taxon>
        <taxon>Balneolales</taxon>
        <taxon>Balneolaceae</taxon>
        <taxon>Halalkalibaculum</taxon>
    </lineage>
</organism>
<dbReference type="PANTHER" id="PTHR41523:SF8">
    <property type="entry name" value="ETHYLENE RESPONSE SENSOR PROTEIN"/>
    <property type="match status" value="1"/>
</dbReference>
<evidence type="ECO:0000313" key="15">
    <source>
        <dbReference type="Proteomes" id="UP000473278"/>
    </source>
</evidence>
<dbReference type="SMART" id="SM00086">
    <property type="entry name" value="PAC"/>
    <property type="match status" value="3"/>
</dbReference>
<sequence length="858" mass="99470">MAKQYHVLLIEDDESNAELVRIQLKQIDLDIAFSVVQEWEEVLNRIQHQPPDLIISDYKLPDYTGMDVLMAVRKRFDYLPFILVSGYIGEEKAAEVMLAGATDYAMKDKLDRLKPIVRRELLRYDEAKKEQRRRKRTIKQLENRIKEQDCLYQISSLKELEMTTESLLETAVQLIPNGWQYPDITEAQIRLNGRTFQTEKFRKTPWVLTTVSERLSNDDFEIDIAYLKEMSGKGMGPFLPEERQLLESIRSTLELKINQIKSRIELDKQQHLLDNAYKMADIGHWELNLVKEELYWSDAVKQLHEVPEDYKPDLENAIAFYKEGNDRQTISDAVEQAINSAEPFDVELQIITAKNNERWIRAVGEAEYRNGQCIRVYGSTQNITRQKQAEQELILQKQRLERSQHIGKISDWDYDIETGDISWSPVVYEIYEREPSLGPPSFEELLEYYHPGDKEEFLKTANNTIENGVRYEKDFRLSFTDTKDKYVKHIGIPVRNEEGKLVRLIGIVQDITERKEAEVEQARSEQRLKNITNNINGLILQYRMNSEGVHDLLYVSKGIETLCELTEEEVLKDVNLMWDLILDEDVEKVRASVLKNSQQLTVWNENWRIETPSGKLKWIQAYGTPMKNEEDGSVIWDTLLLDVTDQVKTEKDNKVLLQEVHHRVKNNLAIISGLLTLEIYGMNENGSKLPLQRSINRIQSMSKVHELLYNTGSFSSVNIKDYLQQLSEVIRDTFDVGDGVSVYFDFEDLEVNINVAIPLGMLINELMTNSFKYAFENGKGRIDIGIRTKNGQFHVSYHDDGRGFEKEPDLQNPETLGMNIISTLLKQLGAEFKLQTDKRFALDFSFEGSLKGSHGNIP</sequence>
<dbReference type="Gene3D" id="3.40.50.2300">
    <property type="match status" value="1"/>
</dbReference>
<dbReference type="PROSITE" id="PS50113">
    <property type="entry name" value="PAC"/>
    <property type="match status" value="2"/>
</dbReference>
<dbReference type="InterPro" id="IPR003594">
    <property type="entry name" value="HATPase_dom"/>
</dbReference>
<dbReference type="PANTHER" id="PTHR41523">
    <property type="entry name" value="TWO-COMPONENT SYSTEM SENSOR PROTEIN"/>
    <property type="match status" value="1"/>
</dbReference>
<evidence type="ECO:0000256" key="5">
    <source>
        <dbReference type="ARBA" id="ARBA00022741"/>
    </source>
</evidence>
<dbReference type="PROSITE" id="PS50112">
    <property type="entry name" value="PAS"/>
    <property type="match status" value="1"/>
</dbReference>
<keyword evidence="7" id="KW-0067">ATP-binding</keyword>
<feature type="modified residue" description="4-aspartylphosphate" evidence="9">
    <location>
        <position position="57"/>
    </location>
</feature>
<feature type="domain" description="PAC" evidence="13">
    <location>
        <begin position="471"/>
        <end position="523"/>
    </location>
</feature>
<feature type="domain" description="Response regulatory" evidence="11">
    <location>
        <begin position="6"/>
        <end position="122"/>
    </location>
</feature>
<dbReference type="GO" id="GO:0004673">
    <property type="term" value="F:protein histidine kinase activity"/>
    <property type="evidence" value="ECO:0007669"/>
    <property type="project" value="UniProtKB-EC"/>
</dbReference>
<keyword evidence="8" id="KW-0843">Virulence</keyword>
<accession>A0A6M1SX19</accession>
<dbReference type="InterPro" id="IPR001610">
    <property type="entry name" value="PAC"/>
</dbReference>
<dbReference type="InterPro" id="IPR035965">
    <property type="entry name" value="PAS-like_dom_sf"/>
</dbReference>
<keyword evidence="6" id="KW-0418">Kinase</keyword>
<dbReference type="Pfam" id="PF08447">
    <property type="entry name" value="PAS_3"/>
    <property type="match status" value="3"/>
</dbReference>
<dbReference type="InterPro" id="IPR036890">
    <property type="entry name" value="HATPase_C_sf"/>
</dbReference>
<evidence type="ECO:0000256" key="4">
    <source>
        <dbReference type="ARBA" id="ARBA00022679"/>
    </source>
</evidence>
<feature type="domain" description="PAS" evidence="12">
    <location>
        <begin position="524"/>
        <end position="601"/>
    </location>
</feature>
<feature type="domain" description="Histidine kinase" evidence="10">
    <location>
        <begin position="659"/>
        <end position="852"/>
    </location>
</feature>
<protein>
    <recommendedName>
        <fullName evidence="2">histidine kinase</fullName>
        <ecNumber evidence="2">2.7.13.3</ecNumber>
    </recommendedName>
</protein>
<dbReference type="GO" id="GO:0005524">
    <property type="term" value="F:ATP binding"/>
    <property type="evidence" value="ECO:0007669"/>
    <property type="project" value="UniProtKB-KW"/>
</dbReference>
<dbReference type="Gene3D" id="3.30.565.10">
    <property type="entry name" value="Histidine kinase-like ATPase, C-terminal domain"/>
    <property type="match status" value="1"/>
</dbReference>
<evidence type="ECO:0000259" key="12">
    <source>
        <dbReference type="PROSITE" id="PS50112"/>
    </source>
</evidence>
<dbReference type="InterPro" id="IPR001789">
    <property type="entry name" value="Sig_transdc_resp-reg_receiver"/>
</dbReference>
<evidence type="ECO:0000259" key="13">
    <source>
        <dbReference type="PROSITE" id="PS50113"/>
    </source>
</evidence>
<evidence type="ECO:0000256" key="9">
    <source>
        <dbReference type="PROSITE-ProRule" id="PRU00169"/>
    </source>
</evidence>
<dbReference type="SMART" id="SM00387">
    <property type="entry name" value="HATPase_c"/>
    <property type="match status" value="1"/>
</dbReference>
<dbReference type="CDD" id="cd00156">
    <property type="entry name" value="REC"/>
    <property type="match status" value="1"/>
</dbReference>
<dbReference type="PROSITE" id="PS50109">
    <property type="entry name" value="HIS_KIN"/>
    <property type="match status" value="1"/>
</dbReference>
<keyword evidence="5" id="KW-0547">Nucleotide-binding</keyword>
<evidence type="ECO:0000256" key="6">
    <source>
        <dbReference type="ARBA" id="ARBA00022777"/>
    </source>
</evidence>
<dbReference type="SUPFAM" id="SSF55874">
    <property type="entry name" value="ATPase domain of HSP90 chaperone/DNA topoisomerase II/histidine kinase"/>
    <property type="match status" value="1"/>
</dbReference>